<evidence type="ECO:0000259" key="8">
    <source>
        <dbReference type="PROSITE" id="PS50268"/>
    </source>
</evidence>
<dbReference type="SUPFAM" id="SSF49313">
    <property type="entry name" value="Cadherin-like"/>
    <property type="match status" value="2"/>
</dbReference>
<evidence type="ECO:0000256" key="7">
    <source>
        <dbReference type="PROSITE-ProRule" id="PRU00043"/>
    </source>
</evidence>
<keyword evidence="4 7" id="KW-0106">Calcium</keyword>
<dbReference type="GO" id="GO:0005509">
    <property type="term" value="F:calcium ion binding"/>
    <property type="evidence" value="ECO:0007669"/>
    <property type="project" value="UniProtKB-UniRule"/>
</dbReference>
<accession>A0AAW1DA74</accession>
<dbReference type="AlphaFoldDB" id="A0AAW1DA74"/>
<dbReference type="PANTHER" id="PTHR24026">
    <property type="entry name" value="FAT ATYPICAL CADHERIN-RELATED"/>
    <property type="match status" value="1"/>
</dbReference>
<comment type="subcellular location">
    <subcellularLocation>
        <location evidence="1">Membrane</location>
    </subcellularLocation>
</comment>
<gene>
    <name evidence="9" type="ORF">O3M35_007612</name>
</gene>
<keyword evidence="6" id="KW-0472">Membrane</keyword>
<feature type="domain" description="Cadherin" evidence="8">
    <location>
        <begin position="9"/>
        <end position="50"/>
    </location>
</feature>
<evidence type="ECO:0000313" key="9">
    <source>
        <dbReference type="EMBL" id="KAK9507838.1"/>
    </source>
</evidence>
<evidence type="ECO:0000256" key="5">
    <source>
        <dbReference type="ARBA" id="ARBA00022989"/>
    </source>
</evidence>
<reference evidence="9 10" key="1">
    <citation type="submission" date="2022-12" db="EMBL/GenBank/DDBJ databases">
        <title>Chromosome-level genome assembly of true bugs.</title>
        <authorList>
            <person name="Ma L."/>
            <person name="Li H."/>
        </authorList>
    </citation>
    <scope>NUCLEOTIDE SEQUENCE [LARGE SCALE GENOMIC DNA]</scope>
    <source>
        <strain evidence="9">Lab_2022b</strain>
    </source>
</reference>
<keyword evidence="3" id="KW-0677">Repeat</keyword>
<dbReference type="CDD" id="cd11304">
    <property type="entry name" value="Cadherin_repeat"/>
    <property type="match status" value="2"/>
</dbReference>
<dbReference type="Proteomes" id="UP001461498">
    <property type="component" value="Unassembled WGS sequence"/>
</dbReference>
<proteinExistence type="predicted"/>
<dbReference type="InterPro" id="IPR002126">
    <property type="entry name" value="Cadherin-like_dom"/>
</dbReference>
<sequence>MNILNILIFDFQVQHYIFVIEAEDHGKPSLSSTVSVYINVLDVNDNAPLFDPMSYSNEVFENVTVGTSVVRVTATDLDSGKSFK</sequence>
<evidence type="ECO:0000256" key="3">
    <source>
        <dbReference type="ARBA" id="ARBA00022737"/>
    </source>
</evidence>
<evidence type="ECO:0000256" key="6">
    <source>
        <dbReference type="ARBA" id="ARBA00023136"/>
    </source>
</evidence>
<dbReference type="PROSITE" id="PS00232">
    <property type="entry name" value="CADHERIN_1"/>
    <property type="match status" value="1"/>
</dbReference>
<dbReference type="GO" id="GO:0005886">
    <property type="term" value="C:plasma membrane"/>
    <property type="evidence" value="ECO:0007669"/>
    <property type="project" value="UniProtKB-SubCell"/>
</dbReference>
<keyword evidence="2" id="KW-0812">Transmembrane</keyword>
<evidence type="ECO:0000256" key="4">
    <source>
        <dbReference type="ARBA" id="ARBA00022837"/>
    </source>
</evidence>
<organism evidence="9 10">
    <name type="scientific">Rhynocoris fuscipes</name>
    <dbReference type="NCBI Taxonomy" id="488301"/>
    <lineage>
        <taxon>Eukaryota</taxon>
        <taxon>Metazoa</taxon>
        <taxon>Ecdysozoa</taxon>
        <taxon>Arthropoda</taxon>
        <taxon>Hexapoda</taxon>
        <taxon>Insecta</taxon>
        <taxon>Pterygota</taxon>
        <taxon>Neoptera</taxon>
        <taxon>Paraneoptera</taxon>
        <taxon>Hemiptera</taxon>
        <taxon>Heteroptera</taxon>
        <taxon>Panheteroptera</taxon>
        <taxon>Cimicomorpha</taxon>
        <taxon>Reduviidae</taxon>
        <taxon>Harpactorinae</taxon>
        <taxon>Harpactorini</taxon>
        <taxon>Rhynocoris</taxon>
    </lineage>
</organism>
<evidence type="ECO:0000256" key="1">
    <source>
        <dbReference type="ARBA" id="ARBA00004370"/>
    </source>
</evidence>
<keyword evidence="10" id="KW-1185">Reference proteome</keyword>
<dbReference type="InterPro" id="IPR015919">
    <property type="entry name" value="Cadherin-like_sf"/>
</dbReference>
<protein>
    <recommendedName>
        <fullName evidence="8">Cadherin domain-containing protein</fullName>
    </recommendedName>
</protein>
<dbReference type="Gene3D" id="2.60.40.60">
    <property type="entry name" value="Cadherins"/>
    <property type="match status" value="2"/>
</dbReference>
<dbReference type="InterPro" id="IPR020894">
    <property type="entry name" value="Cadherin_CS"/>
</dbReference>
<dbReference type="GO" id="GO:0007156">
    <property type="term" value="P:homophilic cell adhesion via plasma membrane adhesion molecules"/>
    <property type="evidence" value="ECO:0007669"/>
    <property type="project" value="InterPro"/>
</dbReference>
<keyword evidence="5" id="KW-1133">Transmembrane helix</keyword>
<dbReference type="PROSITE" id="PS50268">
    <property type="entry name" value="CADHERIN_2"/>
    <property type="match status" value="1"/>
</dbReference>
<dbReference type="EMBL" id="JAPXFL010000004">
    <property type="protein sequence ID" value="KAK9507838.1"/>
    <property type="molecule type" value="Genomic_DNA"/>
</dbReference>
<name>A0AAW1DA74_9HEMI</name>
<comment type="caution">
    <text evidence="9">The sequence shown here is derived from an EMBL/GenBank/DDBJ whole genome shotgun (WGS) entry which is preliminary data.</text>
</comment>
<evidence type="ECO:0000256" key="2">
    <source>
        <dbReference type="ARBA" id="ARBA00022692"/>
    </source>
</evidence>
<dbReference type="PANTHER" id="PTHR24026:SF126">
    <property type="entry name" value="PROTOCADHERIN FAT 4"/>
    <property type="match status" value="1"/>
</dbReference>
<evidence type="ECO:0000313" key="10">
    <source>
        <dbReference type="Proteomes" id="UP001461498"/>
    </source>
</evidence>
<dbReference type="PRINTS" id="PR00205">
    <property type="entry name" value="CADHERIN"/>
</dbReference>